<accession>A0ABT5L8Y1</accession>
<gene>
    <name evidence="2" type="ORF">OIK42_17025</name>
</gene>
<dbReference type="Pfam" id="PF13469">
    <property type="entry name" value="Sulfotransfer_3"/>
    <property type="match status" value="2"/>
</dbReference>
<dbReference type="PANTHER" id="PTHR12788">
    <property type="entry name" value="PROTEIN-TYROSINE SULFOTRANSFERASE 2"/>
    <property type="match status" value="1"/>
</dbReference>
<keyword evidence="3" id="KW-1185">Reference proteome</keyword>
<dbReference type="PANTHER" id="PTHR12788:SF10">
    <property type="entry name" value="PROTEIN-TYROSINE SULFOTRANSFERASE"/>
    <property type="match status" value="1"/>
</dbReference>
<evidence type="ECO:0000313" key="3">
    <source>
        <dbReference type="Proteomes" id="UP001218788"/>
    </source>
</evidence>
<evidence type="ECO:0000256" key="1">
    <source>
        <dbReference type="ARBA" id="ARBA00022679"/>
    </source>
</evidence>
<dbReference type="SUPFAM" id="SSF52540">
    <property type="entry name" value="P-loop containing nucleoside triphosphate hydrolases"/>
    <property type="match status" value="1"/>
</dbReference>
<dbReference type="RefSeq" id="WP_273642287.1">
    <property type="nucleotide sequence ID" value="NZ_JAQQXP010000003.1"/>
</dbReference>
<dbReference type="Gene3D" id="3.40.50.300">
    <property type="entry name" value="P-loop containing nucleotide triphosphate hydrolases"/>
    <property type="match status" value="1"/>
</dbReference>
<dbReference type="InterPro" id="IPR026634">
    <property type="entry name" value="TPST-like"/>
</dbReference>
<organism evidence="2 3">
    <name type="scientific">Alteromonas gilva</name>
    <dbReference type="NCBI Taxonomy" id="2987522"/>
    <lineage>
        <taxon>Bacteria</taxon>
        <taxon>Pseudomonadati</taxon>
        <taxon>Pseudomonadota</taxon>
        <taxon>Gammaproteobacteria</taxon>
        <taxon>Alteromonadales</taxon>
        <taxon>Alteromonadaceae</taxon>
        <taxon>Alteromonas/Salinimonas group</taxon>
        <taxon>Alteromonas</taxon>
    </lineage>
</organism>
<keyword evidence="1" id="KW-0808">Transferase</keyword>
<evidence type="ECO:0000313" key="2">
    <source>
        <dbReference type="EMBL" id="MDC8832462.1"/>
    </source>
</evidence>
<comment type="caution">
    <text evidence="2">The sequence shown here is derived from an EMBL/GenBank/DDBJ whole genome shotgun (WGS) entry which is preliminary data.</text>
</comment>
<dbReference type="InterPro" id="IPR027417">
    <property type="entry name" value="P-loop_NTPase"/>
</dbReference>
<dbReference type="EMBL" id="JAQQXP010000003">
    <property type="protein sequence ID" value="MDC8832462.1"/>
    <property type="molecule type" value="Genomic_DNA"/>
</dbReference>
<dbReference type="Proteomes" id="UP001218788">
    <property type="component" value="Unassembled WGS sequence"/>
</dbReference>
<name>A0ABT5L8Y1_9ALTE</name>
<sequence length="314" mass="35889">MHSSNTAHLISPGRKEVWQNIRPIFVLSAPRAGSTLLFELLTQHLPCLSIGNESHSIYRRFPELHKENANYDSGSLSRHHATAEISQHLRQAFASQLSYQDGSPPDWEAVCSGKQQPVFIEKTPRNALNIPFLREVFPHARFIYLYRNGQQNIASLIEGWQFGQRTGHFVTFPDLPGFVQRNWCFLLPPGWRTVKDASIADIATFQWLQTNQTIRTRLSELPQHHWCAIAYEQLIDEPVSQLQRLASFCGLRLRPSARRLRAHALPLSATTLSQPDSHKWQRFSAELAKHENAIKHTMLATQRFADTSTLKDSP</sequence>
<proteinExistence type="predicted"/>
<reference evidence="2 3" key="1">
    <citation type="submission" date="2022-10" db="EMBL/GenBank/DDBJ databases">
        <title>Alteromonas sp. chi3 Genome sequencing.</title>
        <authorList>
            <person name="Park S."/>
        </authorList>
    </citation>
    <scope>NUCLEOTIDE SEQUENCE [LARGE SCALE GENOMIC DNA]</scope>
    <source>
        <strain evidence="3">chi3</strain>
    </source>
</reference>
<protein>
    <submittedName>
        <fullName evidence="2">Sulfotransferase</fullName>
    </submittedName>
</protein>